<dbReference type="OrthoDB" id="9815444at2"/>
<keyword evidence="4 6" id="KW-0732">Signal</keyword>
<dbReference type="GO" id="GO:0030288">
    <property type="term" value="C:outer membrane-bounded periplasmic space"/>
    <property type="evidence" value="ECO:0007669"/>
    <property type="project" value="TreeGrafter"/>
</dbReference>
<proteinExistence type="inferred from homology"/>
<evidence type="ECO:0000256" key="3">
    <source>
        <dbReference type="ARBA" id="ARBA00022448"/>
    </source>
</evidence>
<dbReference type="GO" id="GO:0030976">
    <property type="term" value="F:thiamine pyrophosphate binding"/>
    <property type="evidence" value="ECO:0007669"/>
    <property type="project" value="TreeGrafter"/>
</dbReference>
<dbReference type="GO" id="GO:0030975">
    <property type="term" value="F:thiamine binding"/>
    <property type="evidence" value="ECO:0007669"/>
    <property type="project" value="TreeGrafter"/>
</dbReference>
<dbReference type="PANTHER" id="PTHR30006">
    <property type="entry name" value="THIAMINE-BINDING PERIPLASMIC PROTEIN-RELATED"/>
    <property type="match status" value="1"/>
</dbReference>
<keyword evidence="3" id="KW-0813">Transport</keyword>
<comment type="similarity">
    <text evidence="2">Belongs to the bacterial solute-binding protein 1 family.</text>
</comment>
<sequence>MTTATAFAQRSCAKAFCAGLAGAAFTLLAAFPALAQSAPPAGTIAEGSLKDKTLTFVSYGGIYQDGQNAALKEFAEKSGVKLLNDGPTELAKLQAQIESGNVTWDVVDTGDLAPFAYCGKYFQKLDFTKIDVSHIPPGQVGPCSVPAMNYGIVLMYKTDKFKDHPPKNWKDFFDTKNFPGTRGIDGSGDPPVGLLEQALLADGNPVDKMTPADIDKAIARIKALGPDTVFWKTGAESQQLAESGEIDMLLMWTGRAMTAVKNGAKYTPVWQDWLVVKDQLAIPVGVKDPAAAHALINAYLGKSAQEALTQKTSYSPVNSEAKPEADAQVAAFLTNTPERVKQGYGFNTAFWTENFEALNEKWGALLAGN</sequence>
<reference evidence="7 8" key="1">
    <citation type="submission" date="2018-02" db="EMBL/GenBank/DDBJ databases">
        <title>Whole genome sequencing of endophytic bacterium.</title>
        <authorList>
            <person name="Eedara R."/>
            <person name="Podile A.R."/>
        </authorList>
    </citation>
    <scope>NUCLEOTIDE SEQUENCE [LARGE SCALE GENOMIC DNA]</scope>
    <source>
        <strain evidence="7 8">RP1T</strain>
    </source>
</reference>
<dbReference type="Pfam" id="PF13416">
    <property type="entry name" value="SBP_bac_8"/>
    <property type="match status" value="1"/>
</dbReference>
<gene>
    <name evidence="7" type="ORF">C5L14_05535</name>
</gene>
<dbReference type="Gene3D" id="3.40.190.10">
    <property type="entry name" value="Periplasmic binding protein-like II"/>
    <property type="match status" value="2"/>
</dbReference>
<dbReference type="PANTHER" id="PTHR30006:SF3">
    <property type="entry name" value="THIAMINE-BINDING PERIPLASMIC PROTEIN"/>
    <property type="match status" value="1"/>
</dbReference>
<evidence type="ECO:0000313" key="7">
    <source>
        <dbReference type="EMBL" id="PRH88687.1"/>
    </source>
</evidence>
<evidence type="ECO:0000256" key="4">
    <source>
        <dbReference type="ARBA" id="ARBA00022729"/>
    </source>
</evidence>
<dbReference type="SUPFAM" id="SSF53850">
    <property type="entry name" value="Periplasmic binding protein-like II"/>
    <property type="match status" value="1"/>
</dbReference>
<evidence type="ECO:0000256" key="5">
    <source>
        <dbReference type="ARBA" id="ARBA00022764"/>
    </source>
</evidence>
<dbReference type="RefSeq" id="WP_105861035.1">
    <property type="nucleotide sequence ID" value="NZ_PUEJ01000002.1"/>
</dbReference>
<evidence type="ECO:0000313" key="8">
    <source>
        <dbReference type="Proteomes" id="UP000237682"/>
    </source>
</evidence>
<comment type="caution">
    <text evidence="7">The sequence shown here is derived from an EMBL/GenBank/DDBJ whole genome shotgun (WGS) entry which is preliminary data.</text>
</comment>
<comment type="subcellular location">
    <subcellularLocation>
        <location evidence="1">Periplasm</location>
    </subcellularLocation>
</comment>
<keyword evidence="8" id="KW-1185">Reference proteome</keyword>
<feature type="signal peptide" evidence="6">
    <location>
        <begin position="1"/>
        <end position="35"/>
    </location>
</feature>
<dbReference type="EMBL" id="PUEJ01000002">
    <property type="protein sequence ID" value="PRH88687.1"/>
    <property type="molecule type" value="Genomic_DNA"/>
</dbReference>
<accession>A0A2S9QH54</accession>
<dbReference type="Proteomes" id="UP000237682">
    <property type="component" value="Unassembled WGS sequence"/>
</dbReference>
<keyword evidence="5" id="KW-0574">Periplasm</keyword>
<dbReference type="GO" id="GO:0015888">
    <property type="term" value="P:thiamine transport"/>
    <property type="evidence" value="ECO:0007669"/>
    <property type="project" value="TreeGrafter"/>
</dbReference>
<evidence type="ECO:0000256" key="2">
    <source>
        <dbReference type="ARBA" id="ARBA00008520"/>
    </source>
</evidence>
<dbReference type="InterPro" id="IPR006059">
    <property type="entry name" value="SBP"/>
</dbReference>
<protein>
    <submittedName>
        <fullName evidence="7">ABC transporter</fullName>
    </submittedName>
</protein>
<dbReference type="AlphaFoldDB" id="A0A2S9QH54"/>
<evidence type="ECO:0000256" key="6">
    <source>
        <dbReference type="SAM" id="SignalP"/>
    </source>
</evidence>
<name>A0A2S9QH54_9HYPH</name>
<feature type="chain" id="PRO_5015755620" evidence="6">
    <location>
        <begin position="36"/>
        <end position="369"/>
    </location>
</feature>
<organism evidence="7 8">
    <name type="scientific">Labrys okinawensis</name>
    <dbReference type="NCBI Taxonomy" id="346911"/>
    <lineage>
        <taxon>Bacteria</taxon>
        <taxon>Pseudomonadati</taxon>
        <taxon>Pseudomonadota</taxon>
        <taxon>Alphaproteobacteria</taxon>
        <taxon>Hyphomicrobiales</taxon>
        <taxon>Xanthobacteraceae</taxon>
        <taxon>Labrys</taxon>
    </lineage>
</organism>
<evidence type="ECO:0000256" key="1">
    <source>
        <dbReference type="ARBA" id="ARBA00004418"/>
    </source>
</evidence>